<proteinExistence type="predicted"/>
<accession>A0AAV4XRD0</accession>
<evidence type="ECO:0000313" key="1">
    <source>
        <dbReference type="EMBL" id="GIY97198.1"/>
    </source>
</evidence>
<comment type="caution">
    <text evidence="1">The sequence shown here is derived from an EMBL/GenBank/DDBJ whole genome shotgun (WGS) entry which is preliminary data.</text>
</comment>
<dbReference type="AlphaFoldDB" id="A0AAV4XRD0"/>
<organism evidence="1 2">
    <name type="scientific">Caerostris extrusa</name>
    <name type="common">Bark spider</name>
    <name type="synonym">Caerostris bankana</name>
    <dbReference type="NCBI Taxonomy" id="172846"/>
    <lineage>
        <taxon>Eukaryota</taxon>
        <taxon>Metazoa</taxon>
        <taxon>Ecdysozoa</taxon>
        <taxon>Arthropoda</taxon>
        <taxon>Chelicerata</taxon>
        <taxon>Arachnida</taxon>
        <taxon>Araneae</taxon>
        <taxon>Araneomorphae</taxon>
        <taxon>Entelegynae</taxon>
        <taxon>Araneoidea</taxon>
        <taxon>Araneidae</taxon>
        <taxon>Caerostris</taxon>
    </lineage>
</organism>
<dbReference type="Proteomes" id="UP001054945">
    <property type="component" value="Unassembled WGS sequence"/>
</dbReference>
<reference evidence="1 2" key="1">
    <citation type="submission" date="2021-06" db="EMBL/GenBank/DDBJ databases">
        <title>Caerostris extrusa draft genome.</title>
        <authorList>
            <person name="Kono N."/>
            <person name="Arakawa K."/>
        </authorList>
    </citation>
    <scope>NUCLEOTIDE SEQUENCE [LARGE SCALE GENOMIC DNA]</scope>
</reference>
<dbReference type="EMBL" id="BPLR01018131">
    <property type="protein sequence ID" value="GIY97198.1"/>
    <property type="molecule type" value="Genomic_DNA"/>
</dbReference>
<evidence type="ECO:0000313" key="2">
    <source>
        <dbReference type="Proteomes" id="UP001054945"/>
    </source>
</evidence>
<sequence length="190" mass="21507">MLPISKQKFQSIAATLSEVLLSSCWKASTPKCDSSGSCLDVHSAFITLDDRSQQIMERSPRIRPPQGRGTSFIFASLECERGGVFVAGLEEWRITRTLNLKVLIRRHVEMILMIITDFVCKSYFNPVGETHNSKRSVEFQTEISVNSSDLAELSLPRVAGKRRHPNQRRARMLWVMSGRAVSPVCVYYAR</sequence>
<protein>
    <submittedName>
        <fullName evidence="1">Uncharacterized protein</fullName>
    </submittedName>
</protein>
<keyword evidence="2" id="KW-1185">Reference proteome</keyword>
<gene>
    <name evidence="1" type="ORF">CEXT_108131</name>
</gene>
<name>A0AAV4XRD0_CAEEX</name>